<keyword evidence="7" id="KW-0418">Kinase</keyword>
<evidence type="ECO:0000256" key="7">
    <source>
        <dbReference type="ARBA" id="ARBA00022777"/>
    </source>
</evidence>
<dbReference type="EnsemblMetazoa" id="LLOJ006520-RA">
    <property type="protein sequence ID" value="LLOJ006520-PA"/>
    <property type="gene ID" value="LLOJ006520"/>
</dbReference>
<evidence type="ECO:0000256" key="14">
    <source>
        <dbReference type="SAM" id="MobiDB-lite"/>
    </source>
</evidence>
<evidence type="ECO:0000256" key="9">
    <source>
        <dbReference type="ARBA" id="ARBA00023054"/>
    </source>
</evidence>
<dbReference type="InterPro" id="IPR011008">
    <property type="entry name" value="Dimeric_a/b-barrel"/>
</dbReference>
<dbReference type="InterPro" id="IPR011009">
    <property type="entry name" value="Kinase-like_dom_sf"/>
</dbReference>
<dbReference type="GO" id="GO:0005524">
    <property type="term" value="F:ATP binding"/>
    <property type="evidence" value="ECO:0007669"/>
    <property type="project" value="UniProtKB-UniRule"/>
</dbReference>
<evidence type="ECO:0000256" key="13">
    <source>
        <dbReference type="SAM" id="Coils"/>
    </source>
</evidence>
<dbReference type="InterPro" id="IPR000719">
    <property type="entry name" value="Prot_kinase_dom"/>
</dbReference>
<dbReference type="PROSITE" id="PS50011">
    <property type="entry name" value="PROTEIN_KINASE_DOM"/>
    <property type="match status" value="1"/>
</dbReference>
<dbReference type="EMBL" id="AJWK01021423">
    <property type="status" value="NOT_ANNOTATED_CDS"/>
    <property type="molecule type" value="Genomic_DNA"/>
</dbReference>
<dbReference type="FunFam" id="1.10.510.10:FF:000030">
    <property type="entry name" value="Serine/threonine-protein kinase TAO2, putative"/>
    <property type="match status" value="1"/>
</dbReference>
<evidence type="ECO:0000256" key="11">
    <source>
        <dbReference type="ARBA" id="ARBA00048679"/>
    </source>
</evidence>
<dbReference type="VEuPathDB" id="VectorBase:LLOJ006520"/>
<dbReference type="SMART" id="SM00220">
    <property type="entry name" value="S_TKc"/>
    <property type="match status" value="1"/>
</dbReference>
<dbReference type="Gene3D" id="3.30.200.20">
    <property type="entry name" value="Phosphorylase Kinase, domain 1"/>
    <property type="match status" value="1"/>
</dbReference>
<dbReference type="EMBL" id="AJWK01021424">
    <property type="status" value="NOT_ANNOTATED_CDS"/>
    <property type="molecule type" value="Genomic_DNA"/>
</dbReference>
<evidence type="ECO:0000256" key="8">
    <source>
        <dbReference type="ARBA" id="ARBA00022840"/>
    </source>
</evidence>
<dbReference type="Gene3D" id="1.10.510.10">
    <property type="entry name" value="Transferase(Phosphotransferase) domain 1"/>
    <property type="match status" value="1"/>
</dbReference>
<keyword evidence="17" id="KW-1185">Reference proteome</keyword>
<feature type="coiled-coil region" evidence="13">
    <location>
        <begin position="773"/>
        <end position="833"/>
    </location>
</feature>
<dbReference type="FunFam" id="3.30.200.20:FF:000029">
    <property type="entry name" value="Serine/threonine-protein kinase TAO2, putative"/>
    <property type="match status" value="1"/>
</dbReference>
<feature type="coiled-coil region" evidence="13">
    <location>
        <begin position="865"/>
        <end position="960"/>
    </location>
</feature>
<organism evidence="16 17">
    <name type="scientific">Lutzomyia longipalpis</name>
    <name type="common">Sand fly</name>
    <dbReference type="NCBI Taxonomy" id="7200"/>
    <lineage>
        <taxon>Eukaryota</taxon>
        <taxon>Metazoa</taxon>
        <taxon>Ecdysozoa</taxon>
        <taxon>Arthropoda</taxon>
        <taxon>Hexapoda</taxon>
        <taxon>Insecta</taxon>
        <taxon>Pterygota</taxon>
        <taxon>Neoptera</taxon>
        <taxon>Endopterygota</taxon>
        <taxon>Diptera</taxon>
        <taxon>Nematocera</taxon>
        <taxon>Psychodoidea</taxon>
        <taxon>Psychodidae</taxon>
        <taxon>Lutzomyia</taxon>
        <taxon>Lutzomyia</taxon>
    </lineage>
</organism>
<dbReference type="PANTHER" id="PTHR47167:SF4">
    <property type="entry name" value="SERINE_THREONINE-PROTEIN KINASE TAO"/>
    <property type="match status" value="1"/>
</dbReference>
<dbReference type="VEuPathDB" id="VectorBase:LLONM1_000365"/>
<evidence type="ECO:0000256" key="1">
    <source>
        <dbReference type="ARBA" id="ARBA00005291"/>
    </source>
</evidence>
<dbReference type="SUPFAM" id="SSF56112">
    <property type="entry name" value="Protein kinase-like (PK-like)"/>
    <property type="match status" value="1"/>
</dbReference>
<comment type="catalytic activity">
    <reaction evidence="11">
        <text>L-seryl-[protein] + ATP = O-phospho-L-seryl-[protein] + ADP + H(+)</text>
        <dbReference type="Rhea" id="RHEA:17989"/>
        <dbReference type="Rhea" id="RHEA-COMP:9863"/>
        <dbReference type="Rhea" id="RHEA-COMP:11604"/>
        <dbReference type="ChEBI" id="CHEBI:15378"/>
        <dbReference type="ChEBI" id="CHEBI:29999"/>
        <dbReference type="ChEBI" id="CHEBI:30616"/>
        <dbReference type="ChEBI" id="CHEBI:83421"/>
        <dbReference type="ChEBI" id="CHEBI:456216"/>
        <dbReference type="EC" id="2.7.11.1"/>
    </reaction>
</comment>
<feature type="domain" description="Protein kinase" evidence="15">
    <location>
        <begin position="302"/>
        <end position="555"/>
    </location>
</feature>
<dbReference type="Pfam" id="PF00069">
    <property type="entry name" value="Pkinase"/>
    <property type="match status" value="1"/>
</dbReference>
<dbReference type="PANTHER" id="PTHR47167">
    <property type="entry name" value="SERINE/THREONINE-PROTEIN KINASE TAO1-LIKE PROTEIN"/>
    <property type="match status" value="1"/>
</dbReference>
<proteinExistence type="inferred from homology"/>
<keyword evidence="4" id="KW-0723">Serine/threonine-protein kinase</keyword>
<feature type="region of interest" description="Disordered" evidence="14">
    <location>
        <begin position="598"/>
        <end position="635"/>
    </location>
</feature>
<dbReference type="Pfam" id="PF07978">
    <property type="entry name" value="NIPSNAP"/>
    <property type="match status" value="2"/>
</dbReference>
<dbReference type="Proteomes" id="UP000092461">
    <property type="component" value="Unassembled WGS sequence"/>
</dbReference>
<comment type="similarity">
    <text evidence="2">Belongs to the protein kinase superfamily. STE Ser/Thr protein kinase family. STE20 subfamily.</text>
</comment>
<feature type="region of interest" description="Disordered" evidence="14">
    <location>
        <begin position="649"/>
        <end position="674"/>
    </location>
</feature>
<dbReference type="GO" id="GO:0004674">
    <property type="term" value="F:protein serine/threonine kinase activity"/>
    <property type="evidence" value="ECO:0007669"/>
    <property type="project" value="UniProtKB-KW"/>
</dbReference>
<dbReference type="GO" id="GO:0005737">
    <property type="term" value="C:cytoplasm"/>
    <property type="evidence" value="ECO:0007669"/>
    <property type="project" value="TreeGrafter"/>
</dbReference>
<feature type="region of interest" description="Disordered" evidence="14">
    <location>
        <begin position="1278"/>
        <end position="1311"/>
    </location>
</feature>
<dbReference type="SUPFAM" id="SSF54909">
    <property type="entry name" value="Dimeric alpha+beta barrel"/>
    <property type="match status" value="2"/>
</dbReference>
<comment type="similarity">
    <text evidence="1">Belongs to the NipSnap family.</text>
</comment>
<sequence length="1311" mass="152215">MAVSRAKAFMVTSSRALSTTSSVWRDGSESWISKLLVRKIEPTKEPHSRMLSDKEIIYALHTHNVRPDSIAKYLANYKTTVELINEKKDISCDLIASWTVQVGDMDQCLHLWRYTGGFEAIDQAKDNLWHDPEYLRLMQERGNYLRSRHLQYLLAFSYWPQIQLRTDDKHIYEMRSYRLKPGTMIEWGNNWARAINYRRNNDEPFAGFFSQIGRLYNVHHIWCYKSLQARKETREAAWRSPGWDECVAYTVPLIREMHCRILAPTEFSPTKRGCKMPSARPGSLKDPEIADLFNKHDPEKIFDDLREIGHGSFGAVYYARCNLTREIVAIKKMSYLGKQSMEKWQDILKEIRFLRQLNHANTIEYKGCYLRENTAWLVMEYCVGSASDIIEVHKRPLREEEISAICEGVLRGLAYLHHLGRIHRDIKAGNILLTEQGIVKLADFGSAAIKCPANSFVGTPYWMAPEVILAMDEGQYDGKVDVWSLGITCIELAERKPPYFNMNAMSALYHIAQNDAPTLQGEEWSETFCNFVEVCLRKSPYDRPTSSKLLSHALVTRSRAGNVLIELIARTKAAVRELDNLNYRKMKKILMIDSCETESTMGDAEDTPDEQTGGDSSKSNSITSEHSMHSVGPVTSQDLHFHSQSANSIQGIHSLGPGAMGGMGMGGQGSSGQHGMNMGAITRNPSRNRMPPLMHANSTPSPVNHIGPPGGQMIPGASRISGIHQHEHPGVQQQAMVNAMHEHGPNNFATIRTTSIVTKQQKEHMQEEMHEQMSGYKRMRREHQAALLKLEEKCKVEMEAHKAALDKEYDALLHNFTRELERLALKHQQEIERRIKQNNVAEKKLFKEISMKHESDRKAFDLHRKKEYKANKERWKRELSMDESTPKRLRDATLQSQKENLKQAEAQEEQRLLRVQKNYIELEMRKFRRRKTQVLHDLENQLLRDELSKKQQQLEQAHGMLLKHHEKTQELEYRQQKSVHNLREEQITKQHSTELQNQKDYMDRAEKELMRKHALELKQQPKSLKQKELQIRKQFRETCKTQTRQYKALKAQILQTTPKDEQKAVIKQLKEEQHRKLTLLGDQYEQSIADMLQKQSLRLDESQELECQQLKDKLMYELEILMAYQNKNRMQAQAQRDRERKELEDRVNVRRALLENKYEQSIADMLQKQSLRLDESQELECQQLKDKLMYELEILMAYQNKNRMQAQAQRDRERKELEDRVNVRRALLENKMEAELQQFSQERTERIRELHEKHEKAMESFNEESARMGFSALALAEASKETYPDEEGSLSGSMISLAHSNSSTSFPAGSL</sequence>
<feature type="compositionally biased region" description="Polar residues" evidence="14">
    <location>
        <begin position="613"/>
        <end position="625"/>
    </location>
</feature>
<name>A0A1B0CP47_LUTLO</name>
<comment type="catalytic activity">
    <reaction evidence="10">
        <text>L-threonyl-[protein] + ATP = O-phospho-L-threonyl-[protein] + ADP + H(+)</text>
        <dbReference type="Rhea" id="RHEA:46608"/>
        <dbReference type="Rhea" id="RHEA-COMP:11060"/>
        <dbReference type="Rhea" id="RHEA-COMP:11605"/>
        <dbReference type="ChEBI" id="CHEBI:15378"/>
        <dbReference type="ChEBI" id="CHEBI:30013"/>
        <dbReference type="ChEBI" id="CHEBI:30616"/>
        <dbReference type="ChEBI" id="CHEBI:61977"/>
        <dbReference type="ChEBI" id="CHEBI:456216"/>
        <dbReference type="EC" id="2.7.11.1"/>
    </reaction>
</comment>
<protein>
    <recommendedName>
        <fullName evidence="3">non-specific serine/threonine protein kinase</fullName>
        <ecNumber evidence="3">2.7.11.1</ecNumber>
    </recommendedName>
</protein>
<evidence type="ECO:0000256" key="2">
    <source>
        <dbReference type="ARBA" id="ARBA00008874"/>
    </source>
</evidence>
<dbReference type="FunFam" id="3.30.70.100:FF:000003">
    <property type="entry name" value="Protein NipSnap homolog 2"/>
    <property type="match status" value="1"/>
</dbReference>
<dbReference type="EC" id="2.7.11.1" evidence="3"/>
<feature type="compositionally biased region" description="Polar residues" evidence="14">
    <location>
        <begin position="1290"/>
        <end position="1311"/>
    </location>
</feature>
<evidence type="ECO:0000313" key="17">
    <source>
        <dbReference type="Proteomes" id="UP000092461"/>
    </source>
</evidence>
<evidence type="ECO:0000313" key="16">
    <source>
        <dbReference type="EnsemblMetazoa" id="LLOJ006520-PA"/>
    </source>
</evidence>
<dbReference type="VEuPathDB" id="VectorBase:LLONM1_010682"/>
<accession>A0A1B0CP47</accession>
<evidence type="ECO:0000256" key="10">
    <source>
        <dbReference type="ARBA" id="ARBA00047899"/>
    </source>
</evidence>
<keyword evidence="9 13" id="KW-0175">Coiled coil</keyword>
<feature type="binding site" evidence="12">
    <location>
        <position position="332"/>
    </location>
    <ligand>
        <name>ATP</name>
        <dbReference type="ChEBI" id="CHEBI:30616"/>
    </ligand>
</feature>
<dbReference type="CDD" id="cd06607">
    <property type="entry name" value="STKc_TAO"/>
    <property type="match status" value="1"/>
</dbReference>
<dbReference type="EMBL" id="AJWK01021422">
    <property type="status" value="NOT_ANNOTATED_CDS"/>
    <property type="molecule type" value="Genomic_DNA"/>
</dbReference>
<dbReference type="PROSITE" id="PS00107">
    <property type="entry name" value="PROTEIN_KINASE_ATP"/>
    <property type="match status" value="1"/>
</dbReference>
<keyword evidence="8 12" id="KW-0067">ATP-binding</keyword>
<evidence type="ECO:0000256" key="3">
    <source>
        <dbReference type="ARBA" id="ARBA00012513"/>
    </source>
</evidence>
<reference evidence="16" key="1">
    <citation type="submission" date="2020-05" db="UniProtKB">
        <authorList>
            <consortium name="EnsemblMetazoa"/>
        </authorList>
    </citation>
    <scope>IDENTIFICATION</scope>
    <source>
        <strain evidence="16">Jacobina</strain>
    </source>
</reference>
<evidence type="ECO:0000256" key="4">
    <source>
        <dbReference type="ARBA" id="ARBA00022527"/>
    </source>
</evidence>
<evidence type="ECO:0000256" key="6">
    <source>
        <dbReference type="ARBA" id="ARBA00022741"/>
    </source>
</evidence>
<dbReference type="FunFam" id="3.30.70.100:FF:000046">
    <property type="entry name" value="Nipsnap, isoform F"/>
    <property type="match status" value="1"/>
</dbReference>
<dbReference type="InterPro" id="IPR017441">
    <property type="entry name" value="Protein_kinase_ATP_BS"/>
</dbReference>
<keyword evidence="6 12" id="KW-0547">Nucleotide-binding</keyword>
<dbReference type="InterPro" id="IPR051234">
    <property type="entry name" value="TAO_STE20_kinase"/>
</dbReference>
<dbReference type="InterPro" id="IPR012577">
    <property type="entry name" value="NIPSNAP"/>
</dbReference>
<evidence type="ECO:0000256" key="5">
    <source>
        <dbReference type="ARBA" id="ARBA00022679"/>
    </source>
</evidence>
<evidence type="ECO:0000259" key="15">
    <source>
        <dbReference type="PROSITE" id="PS50011"/>
    </source>
</evidence>
<dbReference type="Gene3D" id="3.30.70.100">
    <property type="match status" value="2"/>
</dbReference>
<feature type="compositionally biased region" description="Gly residues" evidence="14">
    <location>
        <begin position="658"/>
        <end position="672"/>
    </location>
</feature>
<keyword evidence="5" id="KW-0808">Transferase</keyword>
<evidence type="ECO:0000256" key="12">
    <source>
        <dbReference type="PROSITE-ProRule" id="PRU10141"/>
    </source>
</evidence>